<feature type="region of interest" description="Disordered" evidence="7">
    <location>
        <begin position="266"/>
        <end position="295"/>
    </location>
</feature>
<dbReference type="SUPFAM" id="SSF50978">
    <property type="entry name" value="WD40 repeat-like"/>
    <property type="match status" value="1"/>
</dbReference>
<protein>
    <submittedName>
        <fullName evidence="9">tRNA (Guanine-N(7)-)-methyltransferase non-catalytic subunit wuho</fullName>
    </submittedName>
</protein>
<dbReference type="Gene3D" id="2.130.10.10">
    <property type="entry name" value="YVTN repeat-like/Quinoprotein amine dehydrogenase"/>
    <property type="match status" value="1"/>
</dbReference>
<evidence type="ECO:0000256" key="6">
    <source>
        <dbReference type="PROSITE-ProRule" id="PRU00221"/>
    </source>
</evidence>
<comment type="subcellular location">
    <subcellularLocation>
        <location evidence="1">Nucleus</location>
    </subcellularLocation>
</comment>
<dbReference type="PROSITE" id="PS50082">
    <property type="entry name" value="WD_REPEATS_2"/>
    <property type="match status" value="1"/>
</dbReference>
<keyword evidence="2 6" id="KW-0853">WD repeat</keyword>
<organism evidence="8 9">
    <name type="scientific">Aplysia californica</name>
    <name type="common">California sea hare</name>
    <dbReference type="NCBI Taxonomy" id="6500"/>
    <lineage>
        <taxon>Eukaryota</taxon>
        <taxon>Metazoa</taxon>
        <taxon>Spiralia</taxon>
        <taxon>Lophotrochozoa</taxon>
        <taxon>Mollusca</taxon>
        <taxon>Gastropoda</taxon>
        <taxon>Heterobranchia</taxon>
        <taxon>Euthyneura</taxon>
        <taxon>Tectipleura</taxon>
        <taxon>Aplysiida</taxon>
        <taxon>Aplysioidea</taxon>
        <taxon>Aplysiidae</taxon>
        <taxon>Aplysia</taxon>
    </lineage>
</organism>
<accession>A0ABM1A8Z5</accession>
<feature type="region of interest" description="Disordered" evidence="7">
    <location>
        <begin position="88"/>
        <end position="115"/>
    </location>
</feature>
<evidence type="ECO:0000256" key="3">
    <source>
        <dbReference type="ARBA" id="ARBA00022694"/>
    </source>
</evidence>
<evidence type="ECO:0000256" key="1">
    <source>
        <dbReference type="ARBA" id="ARBA00004123"/>
    </source>
</evidence>
<dbReference type="PROSITE" id="PS50294">
    <property type="entry name" value="WD_REPEATS_REGION"/>
    <property type="match status" value="1"/>
</dbReference>
<evidence type="ECO:0000256" key="2">
    <source>
        <dbReference type="ARBA" id="ARBA00022574"/>
    </source>
</evidence>
<evidence type="ECO:0000256" key="4">
    <source>
        <dbReference type="ARBA" id="ARBA00022737"/>
    </source>
</evidence>
<keyword evidence="3" id="KW-0819">tRNA processing</keyword>
<gene>
    <name evidence="9" type="primary">LOC101847685</name>
</gene>
<dbReference type="InterPro" id="IPR028884">
    <property type="entry name" value="Trm82"/>
</dbReference>
<evidence type="ECO:0000256" key="7">
    <source>
        <dbReference type="SAM" id="MobiDB-lite"/>
    </source>
</evidence>
<feature type="compositionally biased region" description="Basic and acidic residues" evidence="7">
    <location>
        <begin position="266"/>
        <end position="281"/>
    </location>
</feature>
<dbReference type="Proteomes" id="UP000694888">
    <property type="component" value="Unplaced"/>
</dbReference>
<feature type="repeat" description="WD" evidence="6">
    <location>
        <begin position="38"/>
        <end position="79"/>
    </location>
</feature>
<dbReference type="InterPro" id="IPR036322">
    <property type="entry name" value="WD40_repeat_dom_sf"/>
</dbReference>
<proteinExistence type="predicted"/>
<name>A0ABM1A8Z5_APLCA</name>
<evidence type="ECO:0000313" key="8">
    <source>
        <dbReference type="Proteomes" id="UP000694888"/>
    </source>
</evidence>
<dbReference type="RefSeq" id="XP_012943107.1">
    <property type="nucleotide sequence ID" value="XM_013087653.1"/>
</dbReference>
<dbReference type="SMART" id="SM00320">
    <property type="entry name" value="WD40"/>
    <property type="match status" value="1"/>
</dbReference>
<dbReference type="PANTHER" id="PTHR16288:SF0">
    <property type="entry name" value="TRNA (GUANINE-N(7)-)-METHYLTRANSFERASE NON-CATALYTIC SUBUNIT WDR4"/>
    <property type="match status" value="1"/>
</dbReference>
<dbReference type="PANTHER" id="PTHR16288">
    <property type="entry name" value="WD40 REPEAT PROTEIN 4"/>
    <property type="match status" value="1"/>
</dbReference>
<evidence type="ECO:0000256" key="5">
    <source>
        <dbReference type="ARBA" id="ARBA00023242"/>
    </source>
</evidence>
<keyword evidence="8" id="KW-1185">Reference proteome</keyword>
<evidence type="ECO:0000313" key="9">
    <source>
        <dbReference type="RefSeq" id="XP_012943107.1"/>
    </source>
</evidence>
<sequence length="295" mass="32775">MVLDMLLIDHDQCVVTCDRDEKIRVSDFPDSYNIRSYCLGHTAFVISLVCDSRQKVLMSGSGDCTVRLWSLQGKQLLTHNVLTDLPSCDVIQDDPNPEPPSTETTDKPSTDGVTTGHRPAIQQLCFCEPCGLLCVAMYRSPQVLIYQLTYPPPSPDPDTDISQPSLSLLTSLSAEGLVLSMSVSGCVLWLLSQRDSILKLSAHRMDGAAGTVQEVEPSATGEGGVSRLLHVIGGQADFLTVTDLGAPDPIPHLWKSHTDGYIEEYKERKRQRMEGKEESRWGRKHQRRPERQTKR</sequence>
<keyword evidence="5" id="KW-0539">Nucleus</keyword>
<dbReference type="InterPro" id="IPR015943">
    <property type="entry name" value="WD40/YVTN_repeat-like_dom_sf"/>
</dbReference>
<reference evidence="9" key="1">
    <citation type="submission" date="2025-08" db="UniProtKB">
        <authorList>
            <consortium name="RefSeq"/>
        </authorList>
    </citation>
    <scope>IDENTIFICATION</scope>
</reference>
<keyword evidence="4" id="KW-0677">Repeat</keyword>
<dbReference type="GeneID" id="101847685"/>
<dbReference type="InterPro" id="IPR001680">
    <property type="entry name" value="WD40_rpt"/>
</dbReference>